<name>A0ABU6VLU4_9FABA</name>
<keyword evidence="3" id="KW-1185">Reference proteome</keyword>
<evidence type="ECO:0000256" key="1">
    <source>
        <dbReference type="SAM" id="MobiDB-lite"/>
    </source>
</evidence>
<feature type="region of interest" description="Disordered" evidence="1">
    <location>
        <begin position="27"/>
        <end position="111"/>
    </location>
</feature>
<feature type="compositionally biased region" description="Polar residues" evidence="1">
    <location>
        <begin position="84"/>
        <end position="95"/>
    </location>
</feature>
<gene>
    <name evidence="2" type="ORF">PIB30_070377</name>
</gene>
<proteinExistence type="predicted"/>
<feature type="compositionally biased region" description="Basic and acidic residues" evidence="1">
    <location>
        <begin position="96"/>
        <end position="110"/>
    </location>
</feature>
<organism evidence="2 3">
    <name type="scientific">Stylosanthes scabra</name>
    <dbReference type="NCBI Taxonomy" id="79078"/>
    <lineage>
        <taxon>Eukaryota</taxon>
        <taxon>Viridiplantae</taxon>
        <taxon>Streptophyta</taxon>
        <taxon>Embryophyta</taxon>
        <taxon>Tracheophyta</taxon>
        <taxon>Spermatophyta</taxon>
        <taxon>Magnoliopsida</taxon>
        <taxon>eudicotyledons</taxon>
        <taxon>Gunneridae</taxon>
        <taxon>Pentapetalae</taxon>
        <taxon>rosids</taxon>
        <taxon>fabids</taxon>
        <taxon>Fabales</taxon>
        <taxon>Fabaceae</taxon>
        <taxon>Papilionoideae</taxon>
        <taxon>50 kb inversion clade</taxon>
        <taxon>dalbergioids sensu lato</taxon>
        <taxon>Dalbergieae</taxon>
        <taxon>Pterocarpus clade</taxon>
        <taxon>Stylosanthes</taxon>
    </lineage>
</organism>
<feature type="compositionally biased region" description="Low complexity" evidence="1">
    <location>
        <begin position="63"/>
        <end position="83"/>
    </location>
</feature>
<dbReference type="Proteomes" id="UP001341840">
    <property type="component" value="Unassembled WGS sequence"/>
</dbReference>
<sequence length="159" mass="18354">MKSQQQLRYTCIRARWSRVQQANQEGRIIIPQDRGVESQGKTQNFSTSNTPENGNQIHEHSTTLKTHQQSSTKTTTQQGQTTTNLFQDQENNPNKDNPKMEKTKNKEGKKLKQCTAIDPYVVEFLDEDEEMQDATPEQNKQQMCEEELAQKISVNLQIK</sequence>
<dbReference type="EMBL" id="JASCZI010151826">
    <property type="protein sequence ID" value="MED6174577.1"/>
    <property type="molecule type" value="Genomic_DNA"/>
</dbReference>
<comment type="caution">
    <text evidence="2">The sequence shown here is derived from an EMBL/GenBank/DDBJ whole genome shotgun (WGS) entry which is preliminary data.</text>
</comment>
<accession>A0ABU6VLU4</accession>
<feature type="compositionally biased region" description="Polar residues" evidence="1">
    <location>
        <begin position="39"/>
        <end position="56"/>
    </location>
</feature>
<evidence type="ECO:0000313" key="2">
    <source>
        <dbReference type="EMBL" id="MED6174577.1"/>
    </source>
</evidence>
<evidence type="ECO:0000313" key="3">
    <source>
        <dbReference type="Proteomes" id="UP001341840"/>
    </source>
</evidence>
<protein>
    <submittedName>
        <fullName evidence="2">Uncharacterized protein</fullName>
    </submittedName>
</protein>
<reference evidence="2 3" key="1">
    <citation type="journal article" date="2023" name="Plants (Basel)">
        <title>Bridging the Gap: Combining Genomics and Transcriptomics Approaches to Understand Stylosanthes scabra, an Orphan Legume from the Brazilian Caatinga.</title>
        <authorList>
            <person name="Ferreira-Neto J.R.C."/>
            <person name="da Silva M.D."/>
            <person name="Binneck E."/>
            <person name="de Melo N.F."/>
            <person name="da Silva R.H."/>
            <person name="de Melo A.L.T.M."/>
            <person name="Pandolfi V."/>
            <person name="Bustamante F.O."/>
            <person name="Brasileiro-Vidal A.C."/>
            <person name="Benko-Iseppon A.M."/>
        </authorList>
    </citation>
    <scope>NUCLEOTIDE SEQUENCE [LARGE SCALE GENOMIC DNA]</scope>
    <source>
        <tissue evidence="2">Leaves</tissue>
    </source>
</reference>